<dbReference type="CDD" id="cd00085">
    <property type="entry name" value="HNHc"/>
    <property type="match status" value="1"/>
</dbReference>
<evidence type="ECO:0000313" key="5">
    <source>
        <dbReference type="Proteomes" id="UP000542813"/>
    </source>
</evidence>
<evidence type="ECO:0000259" key="3">
    <source>
        <dbReference type="SMART" id="SM00507"/>
    </source>
</evidence>
<feature type="compositionally biased region" description="Basic and acidic residues" evidence="2">
    <location>
        <begin position="287"/>
        <end position="297"/>
    </location>
</feature>
<accession>A0A7W9GTP9</accession>
<dbReference type="InterPro" id="IPR002711">
    <property type="entry name" value="HNH"/>
</dbReference>
<evidence type="ECO:0000256" key="2">
    <source>
        <dbReference type="SAM" id="MobiDB-lite"/>
    </source>
</evidence>
<dbReference type="GO" id="GO:0004519">
    <property type="term" value="F:endonuclease activity"/>
    <property type="evidence" value="ECO:0007669"/>
    <property type="project" value="InterPro"/>
</dbReference>
<feature type="domain" description="HNH nuclease" evidence="3">
    <location>
        <begin position="447"/>
        <end position="499"/>
    </location>
</feature>
<comment type="similarity">
    <text evidence="1">Belongs to the Rv1128c/1148c/1588c/1702c/1945/3466 family.</text>
</comment>
<dbReference type="EMBL" id="JACHMM010000001">
    <property type="protein sequence ID" value="MBB5789870.1"/>
    <property type="molecule type" value="Genomic_DNA"/>
</dbReference>
<dbReference type="Gene3D" id="1.10.30.50">
    <property type="match status" value="1"/>
</dbReference>
<dbReference type="GO" id="GO:0003676">
    <property type="term" value="F:nucleic acid binding"/>
    <property type="evidence" value="ECO:0007669"/>
    <property type="project" value="InterPro"/>
</dbReference>
<evidence type="ECO:0000256" key="1">
    <source>
        <dbReference type="ARBA" id="ARBA00023450"/>
    </source>
</evidence>
<dbReference type="Pfam" id="PF02720">
    <property type="entry name" value="DUF222"/>
    <property type="match status" value="1"/>
</dbReference>
<name>A0A7W9GTP9_9ACTN</name>
<feature type="compositionally biased region" description="Basic and acidic residues" evidence="2">
    <location>
        <begin position="263"/>
        <end position="272"/>
    </location>
</feature>
<dbReference type="RefSeq" id="WP_184825525.1">
    <property type="nucleotide sequence ID" value="NZ_JACHMM010000001.1"/>
</dbReference>
<gene>
    <name evidence="4" type="ORF">HD601_004445</name>
</gene>
<evidence type="ECO:0000313" key="4">
    <source>
        <dbReference type="EMBL" id="MBB5789870.1"/>
    </source>
</evidence>
<dbReference type="InterPro" id="IPR003870">
    <property type="entry name" value="DUF222"/>
</dbReference>
<dbReference type="Proteomes" id="UP000542813">
    <property type="component" value="Unassembled WGS sequence"/>
</dbReference>
<dbReference type="Pfam" id="PF01844">
    <property type="entry name" value="HNH"/>
    <property type="match status" value="1"/>
</dbReference>
<keyword evidence="5" id="KW-1185">Reference proteome</keyword>
<dbReference type="SMART" id="SM00507">
    <property type="entry name" value="HNHc"/>
    <property type="match status" value="1"/>
</dbReference>
<dbReference type="AlphaFoldDB" id="A0A7W9GTP9"/>
<reference evidence="4 5" key="1">
    <citation type="submission" date="2020-08" db="EMBL/GenBank/DDBJ databases">
        <title>Sequencing the genomes of 1000 actinobacteria strains.</title>
        <authorList>
            <person name="Klenk H.-P."/>
        </authorList>
    </citation>
    <scope>NUCLEOTIDE SEQUENCE [LARGE SCALE GENOMIC DNA]</scope>
    <source>
        <strain evidence="4 5">DSM 102122</strain>
    </source>
</reference>
<feature type="region of interest" description="Disordered" evidence="2">
    <location>
        <begin position="262"/>
        <end position="297"/>
    </location>
</feature>
<dbReference type="InterPro" id="IPR003615">
    <property type="entry name" value="HNH_nuc"/>
</dbReference>
<organism evidence="4 5">
    <name type="scientific">Jiangella mangrovi</name>
    <dbReference type="NCBI Taxonomy" id="1524084"/>
    <lineage>
        <taxon>Bacteria</taxon>
        <taxon>Bacillati</taxon>
        <taxon>Actinomycetota</taxon>
        <taxon>Actinomycetes</taxon>
        <taxon>Jiangellales</taxon>
        <taxon>Jiangellaceae</taxon>
        <taxon>Jiangella</taxon>
    </lineage>
</organism>
<dbReference type="GO" id="GO:0008270">
    <property type="term" value="F:zinc ion binding"/>
    <property type="evidence" value="ECO:0007669"/>
    <property type="project" value="InterPro"/>
</dbReference>
<comment type="caution">
    <text evidence="4">The sequence shown here is derived from an EMBL/GenBank/DDBJ whole genome shotgun (WGS) entry which is preliminary data.</text>
</comment>
<protein>
    <recommendedName>
        <fullName evidence="3">HNH nuclease domain-containing protein</fullName>
    </recommendedName>
</protein>
<sequence length="571" mass="59987">MFDSTPSPVRGHPVAAALDAVESAISSVEDAPMWGLGSDELARLTVAHEALSARLATLGLGLVREADRRGLGTSVGATSTSDWLRDRLRLDHGVAKGRVELAALLDVDAQLLGVAGIVHDAASSEVIGAGHGAGYPDPAADGTGRADAGVAAAEPVTAAAAATVTADDRARSGLGIPVAALAELTPAARRYLPCTAWALRAGTISVEHAQVIQRALKRLPASIDTLTWAEAEAFLAVQATRHDPRNLARLGSHLATAVTGAHELARQHERETAGPQPTGADAPGSGERLDNDRPEERAEATTMFGFVDNGDGTVRAYGCFSAEAADLITTALAPLAAPNPAADGTPDPRAHATRTGEALIELCKRAMDHGDLLPGARGARPHITVIASLPTLRQQPGCPKAVSMWGTPITPEALRRLACDAGVSRVLTSPDGVPLEVGRQYRTVTPGQWVALVARDKGCAFPGCSRPAAWTQAHHIEHWADGGATDLNNLVLLCGHHHRSVHHRGWTVRVGADGHPEFIPPPWIDPGRQPRRNTYHRVVDALGTVPWRVDLQATLRETGSPKHPPDHVRAA</sequence>
<proteinExistence type="inferred from homology"/>